<protein>
    <recommendedName>
        <fullName evidence="1">Bacterial Ig-like domain-containing protein</fullName>
    </recommendedName>
</protein>
<gene>
    <name evidence="2" type="ORF">SDC9_09458</name>
</gene>
<dbReference type="AlphaFoldDB" id="A0A644TBE2"/>
<sequence>MQIYEKAVKGLGDPRLSYKSLSKVLIREFKTECKQISLSTEYPLRQASLLHYEIIFGMHTEGVGSMKKSKKIAAAVILSYCISMNTPVIASPDPQAGDFPELTANLQINQYRLYGETRYETAKIISEYYREQIILANSPENSSDDPPGSSPEKVKNVVIATGNGYADALSASVLAHEMKAPIILVDTKVETSQDAFDYVAQNLDPQGTIYIIGGEGTIASEFEREFIDLGFSKVVRIAGEDRYDTSYQIAAALKEITYSTVVISSGEQYADALSISSFAANQGWPILLSPPVGLSPELREFLLKERPEKIYITGGTGAISDHIISEIHQLLPQVHVERLTGLSRFDTNMVIAKTFAPNPPALYLTTGYNFADALSGSVVAAQKGAPIVFIDPSTPTLPKAAAQYLETLSLHEIKPDLVTFGGEGAVPDEILKSAASLLSGSVRALDIHAIPEIEATVAQGKEYFLPATVPAHLYNSDIVSLPVRWDELIINTQTMGVKVLEGRVEGYEKPVKLNLKVSEPLPLAEFSTRFNVNEVNRTENIRLAAEAIDGARLAPGEIFSFNETVGERTMAAGYKEAVVIEGNRFIPGIGGGICQVSSTLFNAANQAHLEIVERHHHSLPVGYVPPGQDATVFYAVLDFKFKNTTKEPLVLRTWVEGGTLTIKIY</sequence>
<dbReference type="Pfam" id="PF04122">
    <property type="entry name" value="CW_binding_2"/>
    <property type="match status" value="3"/>
</dbReference>
<feature type="domain" description="Bacterial Ig-like" evidence="1">
    <location>
        <begin position="452"/>
        <end position="507"/>
    </location>
</feature>
<comment type="caution">
    <text evidence="2">The sequence shown here is derived from an EMBL/GenBank/DDBJ whole genome shotgun (WGS) entry which is preliminary data.</text>
</comment>
<dbReference type="InterPro" id="IPR007253">
    <property type="entry name" value="Cell_wall-bd_2"/>
</dbReference>
<organism evidence="2">
    <name type="scientific">bioreactor metagenome</name>
    <dbReference type="NCBI Taxonomy" id="1076179"/>
    <lineage>
        <taxon>unclassified sequences</taxon>
        <taxon>metagenomes</taxon>
        <taxon>ecological metagenomes</taxon>
    </lineage>
</organism>
<dbReference type="InterPro" id="IPR011081">
    <property type="entry name" value="Big_4"/>
</dbReference>
<reference evidence="2" key="1">
    <citation type="submission" date="2019-08" db="EMBL/GenBank/DDBJ databases">
        <authorList>
            <person name="Kucharzyk K."/>
            <person name="Murdoch R.W."/>
            <person name="Higgins S."/>
            <person name="Loffler F."/>
        </authorList>
    </citation>
    <scope>NUCLEOTIDE SEQUENCE</scope>
</reference>
<dbReference type="PANTHER" id="PTHR35788:SF1">
    <property type="entry name" value="EXPORTED PROTEIN"/>
    <property type="match status" value="1"/>
</dbReference>
<dbReference type="InterPro" id="IPR007391">
    <property type="entry name" value="Vancomycin_resist_VanW"/>
</dbReference>
<accession>A0A644TBE2</accession>
<dbReference type="EMBL" id="VSSQ01000022">
    <property type="protein sequence ID" value="MPL63817.1"/>
    <property type="molecule type" value="Genomic_DNA"/>
</dbReference>
<evidence type="ECO:0000259" key="1">
    <source>
        <dbReference type="Pfam" id="PF07532"/>
    </source>
</evidence>
<dbReference type="PANTHER" id="PTHR35788">
    <property type="entry name" value="EXPORTED PROTEIN-RELATED"/>
    <property type="match status" value="1"/>
</dbReference>
<name>A0A644TBE2_9ZZZZ</name>
<dbReference type="Pfam" id="PF04294">
    <property type="entry name" value="VanW"/>
    <property type="match status" value="1"/>
</dbReference>
<dbReference type="Gene3D" id="3.40.50.12090">
    <property type="match status" value="1"/>
</dbReference>
<evidence type="ECO:0000313" key="2">
    <source>
        <dbReference type="EMBL" id="MPL63817.1"/>
    </source>
</evidence>
<proteinExistence type="predicted"/>
<dbReference type="InterPro" id="IPR052913">
    <property type="entry name" value="Glycopeptide_resist_protein"/>
</dbReference>
<dbReference type="Pfam" id="PF07532">
    <property type="entry name" value="Big_4"/>
    <property type="match status" value="1"/>
</dbReference>